<dbReference type="PANTHER" id="PTHR12346:SF0">
    <property type="entry name" value="SIN3A, ISOFORM G"/>
    <property type="match status" value="1"/>
</dbReference>
<dbReference type="InterPro" id="IPR036600">
    <property type="entry name" value="PAH_sf"/>
</dbReference>
<reference evidence="5" key="1">
    <citation type="submission" date="2023-02" db="EMBL/GenBank/DDBJ databases">
        <title>Genome of toxic invasive species Heracleum sosnowskyi carries increased number of genes despite the absence of recent whole-genome duplications.</title>
        <authorList>
            <person name="Schelkunov M."/>
            <person name="Shtratnikova V."/>
            <person name="Makarenko M."/>
            <person name="Klepikova A."/>
            <person name="Omelchenko D."/>
            <person name="Novikova G."/>
            <person name="Obukhova E."/>
            <person name="Bogdanov V."/>
            <person name="Penin A."/>
            <person name="Logacheva M."/>
        </authorList>
    </citation>
    <scope>NUCLEOTIDE SEQUENCE</scope>
    <source>
        <strain evidence="5">Hsosn_3</strain>
        <tissue evidence="5">Leaf</tissue>
    </source>
</reference>
<dbReference type="GO" id="GO:0003714">
    <property type="term" value="F:transcription corepressor activity"/>
    <property type="evidence" value="ECO:0007669"/>
    <property type="project" value="InterPro"/>
</dbReference>
<organism evidence="5 6">
    <name type="scientific">Heracleum sosnowskyi</name>
    <dbReference type="NCBI Taxonomy" id="360622"/>
    <lineage>
        <taxon>Eukaryota</taxon>
        <taxon>Viridiplantae</taxon>
        <taxon>Streptophyta</taxon>
        <taxon>Embryophyta</taxon>
        <taxon>Tracheophyta</taxon>
        <taxon>Spermatophyta</taxon>
        <taxon>Magnoliopsida</taxon>
        <taxon>eudicotyledons</taxon>
        <taxon>Gunneridae</taxon>
        <taxon>Pentapetalae</taxon>
        <taxon>asterids</taxon>
        <taxon>campanulids</taxon>
        <taxon>Apiales</taxon>
        <taxon>Apiaceae</taxon>
        <taxon>Apioideae</taxon>
        <taxon>apioid superclade</taxon>
        <taxon>Tordylieae</taxon>
        <taxon>Tordyliinae</taxon>
        <taxon>Heracleum</taxon>
    </lineage>
</organism>
<dbReference type="SUPFAM" id="SSF47762">
    <property type="entry name" value="PAH2 domain"/>
    <property type="match status" value="1"/>
</dbReference>
<evidence type="ECO:0000256" key="2">
    <source>
        <dbReference type="ARBA" id="ARBA00022491"/>
    </source>
</evidence>
<evidence type="ECO:0000256" key="1">
    <source>
        <dbReference type="ARBA" id="ARBA00004123"/>
    </source>
</evidence>
<dbReference type="PANTHER" id="PTHR12346">
    <property type="entry name" value="SIN3B-RELATED"/>
    <property type="match status" value="1"/>
</dbReference>
<evidence type="ECO:0000313" key="6">
    <source>
        <dbReference type="Proteomes" id="UP001237642"/>
    </source>
</evidence>
<gene>
    <name evidence="5" type="ORF">POM88_042706</name>
</gene>
<proteinExistence type="predicted"/>
<keyword evidence="2" id="KW-0678">Repressor</keyword>
<name>A0AAD8HGZ3_9APIA</name>
<evidence type="ECO:0000313" key="5">
    <source>
        <dbReference type="EMBL" id="KAK1367145.1"/>
    </source>
</evidence>
<evidence type="ECO:0000256" key="3">
    <source>
        <dbReference type="ARBA" id="ARBA00023242"/>
    </source>
</evidence>
<keyword evidence="3 4" id="KW-0539">Nucleus</keyword>
<dbReference type="Gene3D" id="1.20.1160.11">
    <property type="entry name" value="Paired amphipathic helix"/>
    <property type="match status" value="1"/>
</dbReference>
<comment type="caution">
    <text evidence="5">The sequence shown here is derived from an EMBL/GenBank/DDBJ whole genome shotgun (WGS) entry which is preliminary data.</text>
</comment>
<keyword evidence="6" id="KW-1185">Reference proteome</keyword>
<dbReference type="PROSITE" id="PS51477">
    <property type="entry name" value="PAH"/>
    <property type="match status" value="1"/>
</dbReference>
<protein>
    <submittedName>
        <fullName evidence="5">Uncharacterized protein</fullName>
    </submittedName>
</protein>
<dbReference type="AlphaFoldDB" id="A0AAD8HGZ3"/>
<dbReference type="InterPro" id="IPR039774">
    <property type="entry name" value="Sin3-like"/>
</dbReference>
<evidence type="ECO:0000256" key="4">
    <source>
        <dbReference type="PROSITE-ProRule" id="PRU00810"/>
    </source>
</evidence>
<dbReference type="EMBL" id="JAUIZM010000009">
    <property type="protein sequence ID" value="KAK1367145.1"/>
    <property type="molecule type" value="Genomic_DNA"/>
</dbReference>
<dbReference type="GO" id="GO:0000785">
    <property type="term" value="C:chromatin"/>
    <property type="evidence" value="ECO:0007669"/>
    <property type="project" value="TreeGrafter"/>
</dbReference>
<dbReference type="GO" id="GO:0000122">
    <property type="term" value="P:negative regulation of transcription by RNA polymerase II"/>
    <property type="evidence" value="ECO:0007669"/>
    <property type="project" value="TreeGrafter"/>
</dbReference>
<accession>A0AAD8HGZ3</accession>
<reference evidence="5" key="2">
    <citation type="submission" date="2023-05" db="EMBL/GenBank/DDBJ databases">
        <authorList>
            <person name="Schelkunov M.I."/>
        </authorList>
    </citation>
    <scope>NUCLEOTIDE SEQUENCE</scope>
    <source>
        <strain evidence="5">Hsosn_3</strain>
        <tissue evidence="5">Leaf</tissue>
    </source>
</reference>
<dbReference type="GO" id="GO:0000118">
    <property type="term" value="C:histone deacetylase complex"/>
    <property type="evidence" value="ECO:0007669"/>
    <property type="project" value="TreeGrafter"/>
</dbReference>
<comment type="subcellular location">
    <subcellularLocation>
        <location evidence="1 4">Nucleus</location>
    </subcellularLocation>
</comment>
<dbReference type="Proteomes" id="UP001237642">
    <property type="component" value="Unassembled WGS sequence"/>
</dbReference>
<dbReference type="InterPro" id="IPR003822">
    <property type="entry name" value="PAH"/>
</dbReference>
<sequence length="335" mass="39098">MKSLQEKALLFVYIVKQRFINQPSKFEEFAKLMTSIVEQEDHAHLISKLESFFANDLPDLLFDLAEFLPKKYEKSVVGFEHDNNYDDPPKKKQCTRKHAWLLGQSSSELFDKIRDRCIEKNDEEFSVLMKFSTTVLLYREKKITLYQADTILKKLFEDDPDLFIESNRVLAKSLEEPVKISGWNGEEKSGNVFCSLYEETLDVKEFYLFEMGLAFSRLESTIKKLEKDPKSSEEDFTAIDFRSIKKLYDDSGDDDHDGLSGEMVELLKSDPVGREAARVAVLERMRGKKRQLEEQKLHLDKIWNEIFEDIREKGCVQRHRGFLQRTKEASVNGFG</sequence>